<dbReference type="AlphaFoldDB" id="A0A364NYL8"/>
<organism evidence="5 6">
    <name type="scientific">Paramagnetospirillum kuznetsovii</name>
    <dbReference type="NCBI Taxonomy" id="2053833"/>
    <lineage>
        <taxon>Bacteria</taxon>
        <taxon>Pseudomonadati</taxon>
        <taxon>Pseudomonadota</taxon>
        <taxon>Alphaproteobacteria</taxon>
        <taxon>Rhodospirillales</taxon>
        <taxon>Magnetospirillaceae</taxon>
        <taxon>Paramagnetospirillum</taxon>
    </lineage>
</organism>
<dbReference type="InterPro" id="IPR036388">
    <property type="entry name" value="WH-like_DNA-bd_sf"/>
</dbReference>
<sequence>MSRKPHILFVDDDRNVLDGLSRNLATEASRWDMTFCDSPEAALDLHGARQFDVVVVDMMMPGINGIELVLKMKRVSRGSVYIMLTGVADMGVAVEAINRAEIFRFFPKPSAKNQLCEGITAALEVQAKDPFQAGPVPEKMVMNTLSDGVVMLDDRAQVLFMNAIAVKYCAMADGLHISADRIIRLGTPETTAQFHDLVRRTANGGLGGPVLIERPKLGSALSAIVSQAPTTGDSDGAAQNGRVVVYLRDPLSKYIPGATELATLFGLTPAEARIAHSLLLGSSLEEAAVNSGIAVGTARNYLKKVFLKTGATRQSDVVRMILSYF</sequence>
<dbReference type="SUPFAM" id="SSF52172">
    <property type="entry name" value="CheY-like"/>
    <property type="match status" value="1"/>
</dbReference>
<accession>A0A364NYL8</accession>
<dbReference type="GO" id="GO:0006355">
    <property type="term" value="P:regulation of DNA-templated transcription"/>
    <property type="evidence" value="ECO:0007669"/>
    <property type="project" value="InterPro"/>
</dbReference>
<feature type="modified residue" description="4-aspartylphosphate" evidence="3">
    <location>
        <position position="57"/>
    </location>
</feature>
<dbReference type="GO" id="GO:0003677">
    <property type="term" value="F:DNA binding"/>
    <property type="evidence" value="ECO:0007669"/>
    <property type="project" value="UniProtKB-KW"/>
</dbReference>
<reference evidence="5 6" key="1">
    <citation type="submission" date="2017-11" db="EMBL/GenBank/DDBJ databases">
        <title>Draft genome sequence of magnetotactic bacterium Magnetospirillum kuznetsovii LBB-42.</title>
        <authorList>
            <person name="Grouzdev D.S."/>
            <person name="Rysina M.S."/>
            <person name="Baslerov R.V."/>
            <person name="Koziaeva V."/>
        </authorList>
    </citation>
    <scope>NUCLEOTIDE SEQUENCE [LARGE SCALE GENOMIC DNA]</scope>
    <source>
        <strain evidence="5 6">LBB-42</strain>
    </source>
</reference>
<dbReference type="InterPro" id="IPR011006">
    <property type="entry name" value="CheY-like_superfamily"/>
</dbReference>
<dbReference type="PANTHER" id="PTHR44591:SF3">
    <property type="entry name" value="RESPONSE REGULATORY DOMAIN-CONTAINING PROTEIN"/>
    <property type="match status" value="1"/>
</dbReference>
<dbReference type="RefSeq" id="WP_112143715.1">
    <property type="nucleotide sequence ID" value="NZ_PGTO01000005.1"/>
</dbReference>
<dbReference type="PROSITE" id="PS50110">
    <property type="entry name" value="RESPONSE_REGULATORY"/>
    <property type="match status" value="1"/>
</dbReference>
<dbReference type="OrthoDB" id="5497412at2"/>
<keyword evidence="6" id="KW-1185">Reference proteome</keyword>
<dbReference type="InterPro" id="IPR000792">
    <property type="entry name" value="Tscrpt_reg_LuxR_C"/>
</dbReference>
<gene>
    <name evidence="5" type="ORF">CU669_08500</name>
</gene>
<keyword evidence="2" id="KW-0238">DNA-binding</keyword>
<dbReference type="SMART" id="SM00448">
    <property type="entry name" value="REC"/>
    <property type="match status" value="1"/>
</dbReference>
<evidence type="ECO:0000256" key="1">
    <source>
        <dbReference type="ARBA" id="ARBA00022553"/>
    </source>
</evidence>
<dbReference type="InterPro" id="IPR001789">
    <property type="entry name" value="Sig_transdc_resp-reg_receiver"/>
</dbReference>
<dbReference type="Proteomes" id="UP000251075">
    <property type="component" value="Unassembled WGS sequence"/>
</dbReference>
<comment type="caution">
    <text evidence="5">The sequence shown here is derived from an EMBL/GenBank/DDBJ whole genome shotgun (WGS) entry which is preliminary data.</text>
</comment>
<dbReference type="Pfam" id="PF00072">
    <property type="entry name" value="Response_reg"/>
    <property type="match status" value="1"/>
</dbReference>
<evidence type="ECO:0000313" key="6">
    <source>
        <dbReference type="Proteomes" id="UP000251075"/>
    </source>
</evidence>
<name>A0A364NYL8_9PROT</name>
<dbReference type="Gene3D" id="3.40.50.2300">
    <property type="match status" value="1"/>
</dbReference>
<evidence type="ECO:0000256" key="2">
    <source>
        <dbReference type="ARBA" id="ARBA00023125"/>
    </source>
</evidence>
<feature type="domain" description="Response regulatory" evidence="4">
    <location>
        <begin position="6"/>
        <end position="123"/>
    </location>
</feature>
<proteinExistence type="predicted"/>
<dbReference type="GO" id="GO:0000160">
    <property type="term" value="P:phosphorelay signal transduction system"/>
    <property type="evidence" value="ECO:0007669"/>
    <property type="project" value="InterPro"/>
</dbReference>
<dbReference type="InterPro" id="IPR016032">
    <property type="entry name" value="Sig_transdc_resp-reg_C-effctor"/>
</dbReference>
<evidence type="ECO:0000259" key="4">
    <source>
        <dbReference type="PROSITE" id="PS50110"/>
    </source>
</evidence>
<keyword evidence="1 3" id="KW-0597">Phosphoprotein</keyword>
<evidence type="ECO:0000313" key="5">
    <source>
        <dbReference type="EMBL" id="RAU22169.1"/>
    </source>
</evidence>
<dbReference type="EMBL" id="PGTO01000005">
    <property type="protein sequence ID" value="RAU22169.1"/>
    <property type="molecule type" value="Genomic_DNA"/>
</dbReference>
<dbReference type="SMART" id="SM00421">
    <property type="entry name" value="HTH_LUXR"/>
    <property type="match status" value="1"/>
</dbReference>
<protein>
    <recommendedName>
        <fullName evidence="4">Response regulatory domain-containing protein</fullName>
    </recommendedName>
</protein>
<dbReference type="PANTHER" id="PTHR44591">
    <property type="entry name" value="STRESS RESPONSE REGULATOR PROTEIN 1"/>
    <property type="match status" value="1"/>
</dbReference>
<dbReference type="Gene3D" id="1.10.10.10">
    <property type="entry name" value="Winged helix-like DNA-binding domain superfamily/Winged helix DNA-binding domain"/>
    <property type="match status" value="1"/>
</dbReference>
<dbReference type="SUPFAM" id="SSF46894">
    <property type="entry name" value="C-terminal effector domain of the bipartite response regulators"/>
    <property type="match status" value="1"/>
</dbReference>
<dbReference type="InterPro" id="IPR050595">
    <property type="entry name" value="Bact_response_regulator"/>
</dbReference>
<evidence type="ECO:0000256" key="3">
    <source>
        <dbReference type="PROSITE-ProRule" id="PRU00169"/>
    </source>
</evidence>